<evidence type="ECO:0000313" key="2">
    <source>
        <dbReference type="Proteomes" id="UP000001307"/>
    </source>
</evidence>
<keyword evidence="2" id="KW-1185">Reference proteome</keyword>
<name>E4XP72_OIKDI</name>
<sequence>MPRYRMTTELSDEEYEPYVPKQIKKKSDEDLFGQQTIPGLGLYTIPKMRTDAERATMMEEDEELAAHVPLSSRKWYRDSLATADLCLVEAASLADPNASRATPRRSRVRHIDYDQFQVDYEPAKPAKSLYGYSKERSVEETLKQVREEKAAAKVARSERLRREWIGSAPKAPISAPSEKDACLYSINDYLEVQKAQEAEMEAEMEEAFANHKPFKTAKQIRAEKYGVDEDEEEILNAKINIPRRKQHEIGTCVDELFDRHKSLVTSVLDRRTDKIRRARAVRKEGDDEMEDLLNVNVRSPKWLAQASSPSDCTRINSRRGCRSSWTRLMTCSTTIRMAKLNAPRQPKMRSI</sequence>
<dbReference type="OrthoDB" id="10364281at2759"/>
<reference evidence="1" key="1">
    <citation type="journal article" date="2010" name="Science">
        <title>Plasticity of animal genome architecture unmasked by rapid evolution of a pelagic tunicate.</title>
        <authorList>
            <person name="Denoeud F."/>
            <person name="Henriet S."/>
            <person name="Mungpakdee S."/>
            <person name="Aury J.M."/>
            <person name="Da Silva C."/>
            <person name="Brinkmann H."/>
            <person name="Mikhaleva J."/>
            <person name="Olsen L.C."/>
            <person name="Jubin C."/>
            <person name="Canestro C."/>
            <person name="Bouquet J.M."/>
            <person name="Danks G."/>
            <person name="Poulain J."/>
            <person name="Campsteijn C."/>
            <person name="Adamski M."/>
            <person name="Cross I."/>
            <person name="Yadetie F."/>
            <person name="Muffato M."/>
            <person name="Louis A."/>
            <person name="Butcher S."/>
            <person name="Tsagkogeorga G."/>
            <person name="Konrad A."/>
            <person name="Singh S."/>
            <person name="Jensen M.F."/>
            <person name="Cong E.H."/>
            <person name="Eikeseth-Otteraa H."/>
            <person name="Noel B."/>
            <person name="Anthouard V."/>
            <person name="Porcel B.M."/>
            <person name="Kachouri-Lafond R."/>
            <person name="Nishino A."/>
            <person name="Ugolini M."/>
            <person name="Chourrout P."/>
            <person name="Nishida H."/>
            <person name="Aasland R."/>
            <person name="Huzurbazar S."/>
            <person name="Westhof E."/>
            <person name="Delsuc F."/>
            <person name="Lehrach H."/>
            <person name="Reinhardt R."/>
            <person name="Weissenbach J."/>
            <person name="Roy S.W."/>
            <person name="Artiguenave F."/>
            <person name="Postlethwait J.H."/>
            <person name="Manak J.R."/>
            <person name="Thompson E.M."/>
            <person name="Jaillon O."/>
            <person name="Du Pasquier L."/>
            <person name="Boudinot P."/>
            <person name="Liberles D.A."/>
            <person name="Volff J.N."/>
            <person name="Philippe H."/>
            <person name="Lenhard B."/>
            <person name="Roest Crollius H."/>
            <person name="Wincker P."/>
            <person name="Chourrout D."/>
        </authorList>
    </citation>
    <scope>NUCLEOTIDE SEQUENCE [LARGE SCALE GENOMIC DNA]</scope>
</reference>
<organism evidence="1">
    <name type="scientific">Oikopleura dioica</name>
    <name type="common">Tunicate</name>
    <dbReference type="NCBI Taxonomy" id="34765"/>
    <lineage>
        <taxon>Eukaryota</taxon>
        <taxon>Metazoa</taxon>
        <taxon>Chordata</taxon>
        <taxon>Tunicata</taxon>
        <taxon>Appendicularia</taxon>
        <taxon>Copelata</taxon>
        <taxon>Oikopleuridae</taxon>
        <taxon>Oikopleura</taxon>
    </lineage>
</organism>
<proteinExistence type="predicted"/>
<evidence type="ECO:0000313" key="1">
    <source>
        <dbReference type="EMBL" id="CBY11660.1"/>
    </source>
</evidence>
<dbReference type="Proteomes" id="UP000001307">
    <property type="component" value="Unassembled WGS sequence"/>
</dbReference>
<accession>E4XP72</accession>
<dbReference type="AlphaFoldDB" id="E4XP72"/>
<dbReference type="InParanoid" id="E4XP72"/>
<dbReference type="EMBL" id="FN653089">
    <property type="protein sequence ID" value="CBY11660.1"/>
    <property type="molecule type" value="Genomic_DNA"/>
</dbReference>
<gene>
    <name evidence="1" type="ORF">GSOID_T00016834001</name>
</gene>
<protein>
    <submittedName>
        <fullName evidence="1">Uncharacterized protein</fullName>
    </submittedName>
</protein>